<keyword evidence="1" id="KW-0472">Membrane</keyword>
<reference evidence="2 3" key="1">
    <citation type="submission" date="2020-07" db="EMBL/GenBank/DDBJ databases">
        <title>Vallitalea guaymasensis genome.</title>
        <authorList>
            <person name="Postec A."/>
        </authorList>
    </citation>
    <scope>NUCLEOTIDE SEQUENCE [LARGE SCALE GENOMIC DNA]</scope>
    <source>
        <strain evidence="2 3">Ra1766G1</strain>
    </source>
</reference>
<dbReference type="AlphaFoldDB" id="A0A8J8MDT4"/>
<keyword evidence="1" id="KW-0812">Transmembrane</keyword>
<dbReference type="KEGG" id="vgu:HYG85_19965"/>
<dbReference type="EMBL" id="CP058561">
    <property type="protein sequence ID" value="QUH31071.1"/>
    <property type="molecule type" value="Genomic_DNA"/>
</dbReference>
<feature type="transmembrane region" description="Helical" evidence="1">
    <location>
        <begin position="70"/>
        <end position="90"/>
    </location>
</feature>
<evidence type="ECO:0000256" key="1">
    <source>
        <dbReference type="SAM" id="Phobius"/>
    </source>
</evidence>
<keyword evidence="3" id="KW-1185">Reference proteome</keyword>
<name>A0A8J8MDT4_9FIRM</name>
<dbReference type="Proteomes" id="UP000677305">
    <property type="component" value="Chromosome"/>
</dbReference>
<protein>
    <submittedName>
        <fullName evidence="2">Uncharacterized protein</fullName>
    </submittedName>
</protein>
<proteinExistence type="predicted"/>
<gene>
    <name evidence="2" type="ORF">HYG85_19965</name>
</gene>
<evidence type="ECO:0000313" key="3">
    <source>
        <dbReference type="Proteomes" id="UP000677305"/>
    </source>
</evidence>
<feature type="transmembrane region" description="Helical" evidence="1">
    <location>
        <begin position="6"/>
        <end position="27"/>
    </location>
</feature>
<organism evidence="2 3">
    <name type="scientific">Vallitalea guaymasensis</name>
    <dbReference type="NCBI Taxonomy" id="1185412"/>
    <lineage>
        <taxon>Bacteria</taxon>
        <taxon>Bacillati</taxon>
        <taxon>Bacillota</taxon>
        <taxon>Clostridia</taxon>
        <taxon>Lachnospirales</taxon>
        <taxon>Vallitaleaceae</taxon>
        <taxon>Vallitalea</taxon>
    </lineage>
</organism>
<evidence type="ECO:0000313" key="2">
    <source>
        <dbReference type="EMBL" id="QUH31071.1"/>
    </source>
</evidence>
<accession>A0A8J8MDT4</accession>
<dbReference type="RefSeq" id="WP_212691148.1">
    <property type="nucleotide sequence ID" value="NZ_CP058561.1"/>
</dbReference>
<keyword evidence="1" id="KW-1133">Transmembrane helix</keyword>
<sequence>MNYIYICTVILIIISIIFFIIDTTNITSFISNDLRGFKLIISIAFAILLPVTILSGVYHLNDISDNQLYIWLVKYPCVFLSFIGFQVILYRNNDIK</sequence>
<feature type="transmembrane region" description="Helical" evidence="1">
    <location>
        <begin position="39"/>
        <end position="58"/>
    </location>
</feature>